<name>Q6YTI1_ORYSJ</name>
<dbReference type="Proteomes" id="UP000000763">
    <property type="component" value="Chromosome 2"/>
</dbReference>
<dbReference type="AlphaFoldDB" id="Q6YTI1"/>
<reference evidence="2" key="1">
    <citation type="journal article" date="2005" name="Nature">
        <title>The map-based sequence of the rice genome.</title>
        <authorList>
            <consortium name="International rice genome sequencing project (IRGSP)"/>
            <person name="Matsumoto T."/>
            <person name="Wu J."/>
            <person name="Kanamori H."/>
            <person name="Katayose Y."/>
            <person name="Fujisawa M."/>
            <person name="Namiki N."/>
            <person name="Mizuno H."/>
            <person name="Yamamoto K."/>
            <person name="Antonio B.A."/>
            <person name="Baba T."/>
            <person name="Sakata K."/>
            <person name="Nagamura Y."/>
            <person name="Aoki H."/>
            <person name="Arikawa K."/>
            <person name="Arita K."/>
            <person name="Bito T."/>
            <person name="Chiden Y."/>
            <person name="Fujitsuka N."/>
            <person name="Fukunaka R."/>
            <person name="Hamada M."/>
            <person name="Harada C."/>
            <person name="Hayashi A."/>
            <person name="Hijishita S."/>
            <person name="Honda M."/>
            <person name="Hosokawa S."/>
            <person name="Ichikawa Y."/>
            <person name="Idonuma A."/>
            <person name="Iijima M."/>
            <person name="Ikeda M."/>
            <person name="Ikeno M."/>
            <person name="Ito K."/>
            <person name="Ito S."/>
            <person name="Ito T."/>
            <person name="Ito Y."/>
            <person name="Ito Y."/>
            <person name="Iwabuchi A."/>
            <person name="Kamiya K."/>
            <person name="Karasawa W."/>
            <person name="Kurita K."/>
            <person name="Katagiri S."/>
            <person name="Kikuta A."/>
            <person name="Kobayashi H."/>
            <person name="Kobayashi N."/>
            <person name="Machita K."/>
            <person name="Maehara T."/>
            <person name="Masukawa M."/>
            <person name="Mizubayashi T."/>
            <person name="Mukai Y."/>
            <person name="Nagasaki H."/>
            <person name="Nagata Y."/>
            <person name="Naito S."/>
            <person name="Nakashima M."/>
            <person name="Nakama Y."/>
            <person name="Nakamichi Y."/>
            <person name="Nakamura M."/>
            <person name="Meguro A."/>
            <person name="Negishi M."/>
            <person name="Ohta I."/>
            <person name="Ohta T."/>
            <person name="Okamoto M."/>
            <person name="Ono N."/>
            <person name="Saji S."/>
            <person name="Sakaguchi M."/>
            <person name="Sakai K."/>
            <person name="Shibata M."/>
            <person name="Shimokawa T."/>
            <person name="Song J."/>
            <person name="Takazaki Y."/>
            <person name="Terasawa K."/>
            <person name="Tsugane M."/>
            <person name="Tsuji K."/>
            <person name="Ueda S."/>
            <person name="Waki K."/>
            <person name="Yamagata H."/>
            <person name="Yamamoto M."/>
            <person name="Yamamoto S."/>
            <person name="Yamane H."/>
            <person name="Yoshiki S."/>
            <person name="Yoshihara R."/>
            <person name="Yukawa K."/>
            <person name="Zhong H."/>
            <person name="Yano M."/>
            <person name="Yuan Q."/>
            <person name="Ouyang S."/>
            <person name="Liu J."/>
            <person name="Jones K.M."/>
            <person name="Gansberger K."/>
            <person name="Moffat K."/>
            <person name="Hill J."/>
            <person name="Bera J."/>
            <person name="Fadrosh D."/>
            <person name="Jin S."/>
            <person name="Johri S."/>
            <person name="Kim M."/>
            <person name="Overton L."/>
            <person name="Reardon M."/>
            <person name="Tsitrin T."/>
            <person name="Vuong H."/>
            <person name="Weaver B."/>
            <person name="Ciecko A."/>
            <person name="Tallon L."/>
            <person name="Jackson J."/>
            <person name="Pai G."/>
            <person name="Aken S.V."/>
            <person name="Utterback T."/>
            <person name="Reidmuller S."/>
            <person name="Feldblyum T."/>
            <person name="Hsiao J."/>
            <person name="Zismann V."/>
            <person name="Iobst S."/>
            <person name="de Vazeille A.R."/>
            <person name="Buell C.R."/>
            <person name="Ying K."/>
            <person name="Li Y."/>
            <person name="Lu T."/>
            <person name="Huang Y."/>
            <person name="Zhao Q."/>
            <person name="Feng Q."/>
            <person name="Zhang L."/>
            <person name="Zhu J."/>
            <person name="Weng Q."/>
            <person name="Mu J."/>
            <person name="Lu Y."/>
            <person name="Fan D."/>
            <person name="Liu Y."/>
            <person name="Guan J."/>
            <person name="Zhang Y."/>
            <person name="Yu S."/>
            <person name="Liu X."/>
            <person name="Zhang Y."/>
            <person name="Hong G."/>
            <person name="Han B."/>
            <person name="Choisne N."/>
            <person name="Demange N."/>
            <person name="Orjeda G."/>
            <person name="Samain S."/>
            <person name="Cattolico L."/>
            <person name="Pelletier E."/>
            <person name="Couloux A."/>
            <person name="Segurens B."/>
            <person name="Wincker P."/>
            <person name="D'Hont A."/>
            <person name="Scarpelli C."/>
            <person name="Weissenbach J."/>
            <person name="Salanoubat M."/>
            <person name="Quetier F."/>
            <person name="Yu Y."/>
            <person name="Kim H.R."/>
            <person name="Rambo T."/>
            <person name="Currie J."/>
            <person name="Collura K."/>
            <person name="Luo M."/>
            <person name="Yang T."/>
            <person name="Ammiraju J.S.S."/>
            <person name="Engler F."/>
            <person name="Soderlund C."/>
            <person name="Wing R.A."/>
            <person name="Palmer L.E."/>
            <person name="de la Bastide M."/>
            <person name="Spiegel L."/>
            <person name="Nascimento L."/>
            <person name="Zutavern T."/>
            <person name="O'Shaughnessy A."/>
            <person name="Dike S."/>
            <person name="Dedhia N."/>
            <person name="Preston R."/>
            <person name="Balija V."/>
            <person name="McCombie W.R."/>
            <person name="Chow T."/>
            <person name="Chen H."/>
            <person name="Chung M."/>
            <person name="Chen C."/>
            <person name="Shaw J."/>
            <person name="Wu H."/>
            <person name="Hsiao K."/>
            <person name="Chao Y."/>
            <person name="Chu M."/>
            <person name="Cheng C."/>
            <person name="Hour A."/>
            <person name="Lee P."/>
            <person name="Lin S."/>
            <person name="Lin Y."/>
            <person name="Liou J."/>
            <person name="Liu S."/>
            <person name="Hsing Y."/>
            <person name="Raghuvanshi S."/>
            <person name="Mohanty A."/>
            <person name="Bharti A.K."/>
            <person name="Gaur A."/>
            <person name="Gupta V."/>
            <person name="Kumar D."/>
            <person name="Ravi V."/>
            <person name="Vij S."/>
            <person name="Kapur A."/>
            <person name="Khurana P."/>
            <person name="Khurana P."/>
            <person name="Khurana J.P."/>
            <person name="Tyagi A.K."/>
            <person name="Gaikwad K."/>
            <person name="Singh A."/>
            <person name="Dalal V."/>
            <person name="Srivastava S."/>
            <person name="Dixit A."/>
            <person name="Pal A.K."/>
            <person name="Ghazi I.A."/>
            <person name="Yadav M."/>
            <person name="Pandit A."/>
            <person name="Bhargava A."/>
            <person name="Sureshbabu K."/>
            <person name="Batra K."/>
            <person name="Sharma T.R."/>
            <person name="Mohapatra T."/>
            <person name="Singh N.K."/>
            <person name="Messing J."/>
            <person name="Nelson A.B."/>
            <person name="Fuks G."/>
            <person name="Kavchok S."/>
            <person name="Keizer G."/>
            <person name="Linton E."/>
            <person name="Llaca V."/>
            <person name="Song R."/>
            <person name="Tanyolac B."/>
            <person name="Young S."/>
            <person name="Ho-Il K."/>
            <person name="Hahn J.H."/>
            <person name="Sangsakoo G."/>
            <person name="Vanavichit A."/>
            <person name="de Mattos Luiz.A.T."/>
            <person name="Zimmer P.D."/>
            <person name="Malone G."/>
            <person name="Dellagostin O."/>
            <person name="de Oliveira A.C."/>
            <person name="Bevan M."/>
            <person name="Bancroft I."/>
            <person name="Minx P."/>
            <person name="Cordum H."/>
            <person name="Wilson R."/>
            <person name="Cheng Z."/>
            <person name="Jin W."/>
            <person name="Jiang J."/>
            <person name="Leong S.A."/>
            <person name="Iwama H."/>
            <person name="Gojobori T."/>
            <person name="Itoh T."/>
            <person name="Niimura Y."/>
            <person name="Fujii Y."/>
            <person name="Habara T."/>
            <person name="Sakai H."/>
            <person name="Sato Y."/>
            <person name="Wilson G."/>
            <person name="Kumar K."/>
            <person name="McCouch S."/>
            <person name="Juretic N."/>
            <person name="Hoen D."/>
            <person name="Wright S."/>
            <person name="Bruskiewich R."/>
            <person name="Bureau T."/>
            <person name="Miyao A."/>
            <person name="Hirochika H."/>
            <person name="Nishikawa T."/>
            <person name="Kadowaki K."/>
            <person name="Sugiura M."/>
            <person name="Burr B."/>
            <person name="Sasaki T."/>
        </authorList>
    </citation>
    <scope>NUCLEOTIDE SEQUENCE [LARGE SCALE GENOMIC DNA]</scope>
    <source>
        <strain evidence="2">cv. Nipponbare</strain>
    </source>
</reference>
<evidence type="ECO:0000313" key="1">
    <source>
        <dbReference type="EMBL" id="BAD17756.1"/>
    </source>
</evidence>
<proteinExistence type="predicted"/>
<accession>Q6YTI1</accession>
<protein>
    <submittedName>
        <fullName evidence="1">Uncharacterized protein</fullName>
    </submittedName>
</protein>
<reference evidence="2" key="2">
    <citation type="journal article" date="2008" name="Nucleic Acids Res.">
        <title>The rice annotation project database (RAP-DB): 2008 update.</title>
        <authorList>
            <consortium name="The rice annotation project (RAP)"/>
        </authorList>
    </citation>
    <scope>GENOME REANNOTATION</scope>
    <source>
        <strain evidence="2">cv. Nipponbare</strain>
    </source>
</reference>
<organism evidence="1 2">
    <name type="scientific">Oryza sativa subsp. japonica</name>
    <name type="common">Rice</name>
    <dbReference type="NCBI Taxonomy" id="39947"/>
    <lineage>
        <taxon>Eukaryota</taxon>
        <taxon>Viridiplantae</taxon>
        <taxon>Streptophyta</taxon>
        <taxon>Embryophyta</taxon>
        <taxon>Tracheophyta</taxon>
        <taxon>Spermatophyta</taxon>
        <taxon>Magnoliopsida</taxon>
        <taxon>Liliopsida</taxon>
        <taxon>Poales</taxon>
        <taxon>Poaceae</taxon>
        <taxon>BOP clade</taxon>
        <taxon>Oryzoideae</taxon>
        <taxon>Oryzeae</taxon>
        <taxon>Oryzinae</taxon>
        <taxon>Oryza</taxon>
        <taxon>Oryza sativa</taxon>
    </lineage>
</organism>
<sequence length="54" mass="6152">MEEIGKKTSGDGWLAYGRWWREILLGGNSVTVAGRNRTTRTACHRHVPNGKWQL</sequence>
<evidence type="ECO:0000313" key="2">
    <source>
        <dbReference type="Proteomes" id="UP000000763"/>
    </source>
</evidence>
<gene>
    <name evidence="1" type="primary">P0020D05.20</name>
</gene>
<dbReference type="EMBL" id="AP006068">
    <property type="protein sequence ID" value="BAD17756.1"/>
    <property type="molecule type" value="Genomic_DNA"/>
</dbReference>